<evidence type="ECO:0000259" key="1">
    <source>
        <dbReference type="PROSITE" id="PS51186"/>
    </source>
</evidence>
<dbReference type="OrthoDB" id="424368at2"/>
<comment type="caution">
    <text evidence="2">The sequence shown here is derived from an EMBL/GenBank/DDBJ whole genome shotgun (WGS) entry which is preliminary data.</text>
</comment>
<dbReference type="PROSITE" id="PS51186">
    <property type="entry name" value="GNAT"/>
    <property type="match status" value="1"/>
</dbReference>
<feature type="domain" description="N-acetyltransferase" evidence="1">
    <location>
        <begin position="4"/>
        <end position="157"/>
    </location>
</feature>
<organism evidence="2 3">
    <name type="scientific">Blastopirellula marina</name>
    <dbReference type="NCBI Taxonomy" id="124"/>
    <lineage>
        <taxon>Bacteria</taxon>
        <taxon>Pseudomonadati</taxon>
        <taxon>Planctomycetota</taxon>
        <taxon>Planctomycetia</taxon>
        <taxon>Pirellulales</taxon>
        <taxon>Pirellulaceae</taxon>
        <taxon>Blastopirellula</taxon>
    </lineage>
</organism>
<dbReference type="Proteomes" id="UP000239388">
    <property type="component" value="Unassembled WGS sequence"/>
</dbReference>
<dbReference type="EMBL" id="PUIB01000017">
    <property type="protein sequence ID" value="PQO33987.1"/>
    <property type="molecule type" value="Genomic_DNA"/>
</dbReference>
<dbReference type="PANTHER" id="PTHR43451:SF1">
    <property type="entry name" value="ACETYLTRANSFERASE"/>
    <property type="match status" value="1"/>
</dbReference>
<dbReference type="Pfam" id="PF13673">
    <property type="entry name" value="Acetyltransf_10"/>
    <property type="match status" value="1"/>
</dbReference>
<name>A0A2S8FP87_9BACT</name>
<dbReference type="CDD" id="cd04301">
    <property type="entry name" value="NAT_SF"/>
    <property type="match status" value="1"/>
</dbReference>
<sequence length="169" mass="19303">MPSVNVRKALPEDYPALWTLFFDTIHHVNRQDYTPEQIAAWAPAEIELPRWIQRMEQIDPWVAFGEGQPVGFADLQDDGLVDMFFVHHQWQGQGIGKRLFEEIDLKASQLQLTELYSHVSITARPFFAARGFYVETPQEVTIAGVVLQNFLMRKSLATSAASEGNRSLR</sequence>
<dbReference type="RefSeq" id="WP_105355888.1">
    <property type="nucleotide sequence ID" value="NZ_PUIB01000017.1"/>
</dbReference>
<dbReference type="InterPro" id="IPR052564">
    <property type="entry name" value="N-acetyltrans/Recomb-assoc"/>
</dbReference>
<dbReference type="SUPFAM" id="SSF55729">
    <property type="entry name" value="Acyl-CoA N-acyltransferases (Nat)"/>
    <property type="match status" value="1"/>
</dbReference>
<keyword evidence="2" id="KW-0808">Transferase</keyword>
<gene>
    <name evidence="2" type="ORF">C5Y98_17390</name>
</gene>
<accession>A0A2S8FP87</accession>
<dbReference type="InterPro" id="IPR016181">
    <property type="entry name" value="Acyl_CoA_acyltransferase"/>
</dbReference>
<evidence type="ECO:0000313" key="3">
    <source>
        <dbReference type="Proteomes" id="UP000239388"/>
    </source>
</evidence>
<protein>
    <submittedName>
        <fullName evidence="2">GNAT family N-acetyltransferase</fullName>
    </submittedName>
</protein>
<dbReference type="InterPro" id="IPR000182">
    <property type="entry name" value="GNAT_dom"/>
</dbReference>
<dbReference type="Gene3D" id="3.40.630.30">
    <property type="match status" value="1"/>
</dbReference>
<proteinExistence type="predicted"/>
<dbReference type="GO" id="GO:0016747">
    <property type="term" value="F:acyltransferase activity, transferring groups other than amino-acyl groups"/>
    <property type="evidence" value="ECO:0007669"/>
    <property type="project" value="InterPro"/>
</dbReference>
<evidence type="ECO:0000313" key="2">
    <source>
        <dbReference type="EMBL" id="PQO33987.1"/>
    </source>
</evidence>
<dbReference type="PANTHER" id="PTHR43451">
    <property type="entry name" value="ACETYLTRANSFERASE (GNAT) FAMILY PROTEIN"/>
    <property type="match status" value="1"/>
</dbReference>
<reference evidence="2 3" key="1">
    <citation type="submission" date="2018-02" db="EMBL/GenBank/DDBJ databases">
        <title>Comparative genomes isolates from brazilian mangrove.</title>
        <authorList>
            <person name="Araujo J.E."/>
            <person name="Taketani R.G."/>
            <person name="Silva M.C.P."/>
            <person name="Loureco M.V."/>
            <person name="Andreote F.D."/>
        </authorList>
    </citation>
    <scope>NUCLEOTIDE SEQUENCE [LARGE SCALE GENOMIC DNA]</scope>
    <source>
        <strain evidence="2 3">NAP PRIS-MGV</strain>
    </source>
</reference>
<dbReference type="AlphaFoldDB" id="A0A2S8FP87"/>